<keyword evidence="3" id="KW-1185">Reference proteome</keyword>
<sequence>MDLHRKCFAACFAFRKGSSGSPEGNPSGGQTLRWNAGYFDQAHFIHDFQAFAGLTPNAYLAQRGEHHNHIPLP</sequence>
<accession>A0A402BCR8</accession>
<proteinExistence type="predicted"/>
<protein>
    <recommendedName>
        <fullName evidence="1">HTH araC/xylS-type domain-containing protein</fullName>
    </recommendedName>
</protein>
<evidence type="ECO:0000259" key="1">
    <source>
        <dbReference type="PROSITE" id="PS01124"/>
    </source>
</evidence>
<dbReference type="GO" id="GO:0043565">
    <property type="term" value="F:sequence-specific DNA binding"/>
    <property type="evidence" value="ECO:0007669"/>
    <property type="project" value="InterPro"/>
</dbReference>
<gene>
    <name evidence="2" type="ORF">KDA_45560</name>
</gene>
<dbReference type="EMBL" id="BIFT01000001">
    <property type="protein sequence ID" value="GCE29072.1"/>
    <property type="molecule type" value="Genomic_DNA"/>
</dbReference>
<name>A0A402BCR8_9CHLR</name>
<comment type="caution">
    <text evidence="2">The sequence shown here is derived from an EMBL/GenBank/DDBJ whole genome shotgun (WGS) entry which is preliminary data.</text>
</comment>
<reference evidence="3" key="1">
    <citation type="submission" date="2018-12" db="EMBL/GenBank/DDBJ databases">
        <title>Tengunoibacter tsumagoiensis gen. nov., sp. nov., Dictyobacter kobayashii sp. nov., D. alpinus sp. nov., and D. joshuensis sp. nov. and description of Dictyobacteraceae fam. nov. within the order Ktedonobacterales isolated from Tengu-no-mugimeshi.</title>
        <authorList>
            <person name="Wang C.M."/>
            <person name="Zheng Y."/>
            <person name="Sakai Y."/>
            <person name="Toyoda A."/>
            <person name="Minakuchi Y."/>
            <person name="Abe K."/>
            <person name="Yokota A."/>
            <person name="Yabe S."/>
        </authorList>
    </citation>
    <scope>NUCLEOTIDE SEQUENCE [LARGE SCALE GENOMIC DNA]</scope>
    <source>
        <strain evidence="3">Uno16</strain>
    </source>
</reference>
<evidence type="ECO:0000313" key="2">
    <source>
        <dbReference type="EMBL" id="GCE29072.1"/>
    </source>
</evidence>
<dbReference type="InterPro" id="IPR018060">
    <property type="entry name" value="HTH_AraC"/>
</dbReference>
<dbReference type="GO" id="GO:0003700">
    <property type="term" value="F:DNA-binding transcription factor activity"/>
    <property type="evidence" value="ECO:0007669"/>
    <property type="project" value="InterPro"/>
</dbReference>
<feature type="domain" description="HTH araC/xylS-type" evidence="1">
    <location>
        <begin position="37"/>
        <end position="62"/>
    </location>
</feature>
<dbReference type="Gene3D" id="1.10.10.60">
    <property type="entry name" value="Homeodomain-like"/>
    <property type="match status" value="1"/>
</dbReference>
<organism evidence="2 3">
    <name type="scientific">Dictyobacter alpinus</name>
    <dbReference type="NCBI Taxonomy" id="2014873"/>
    <lineage>
        <taxon>Bacteria</taxon>
        <taxon>Bacillati</taxon>
        <taxon>Chloroflexota</taxon>
        <taxon>Ktedonobacteria</taxon>
        <taxon>Ktedonobacterales</taxon>
        <taxon>Dictyobacteraceae</taxon>
        <taxon>Dictyobacter</taxon>
    </lineage>
</organism>
<evidence type="ECO:0000313" key="3">
    <source>
        <dbReference type="Proteomes" id="UP000287171"/>
    </source>
</evidence>
<dbReference type="AlphaFoldDB" id="A0A402BCR8"/>
<dbReference type="Proteomes" id="UP000287171">
    <property type="component" value="Unassembled WGS sequence"/>
</dbReference>
<dbReference type="PROSITE" id="PS01124">
    <property type="entry name" value="HTH_ARAC_FAMILY_2"/>
    <property type="match status" value="1"/>
</dbReference>